<proteinExistence type="predicted"/>
<feature type="transmembrane region" description="Helical" evidence="6">
    <location>
        <begin position="346"/>
        <end position="365"/>
    </location>
</feature>
<dbReference type="Pfam" id="PF12698">
    <property type="entry name" value="ABC2_membrane_3"/>
    <property type="match status" value="1"/>
</dbReference>
<dbReference type="STRING" id="29349.CLOTH_00760"/>
<dbReference type="OrthoDB" id="1747748at2"/>
<keyword evidence="9" id="KW-1185">Reference proteome</keyword>
<dbReference type="EMBL" id="MZGW01000001">
    <property type="protein sequence ID" value="OPJ56794.1"/>
    <property type="molecule type" value="Genomic_DNA"/>
</dbReference>
<dbReference type="InterPro" id="IPR013525">
    <property type="entry name" value="ABC2_TM"/>
</dbReference>
<dbReference type="GO" id="GO:0005886">
    <property type="term" value="C:plasma membrane"/>
    <property type="evidence" value="ECO:0007669"/>
    <property type="project" value="UniProtKB-SubCell"/>
</dbReference>
<evidence type="ECO:0000313" key="9">
    <source>
        <dbReference type="Proteomes" id="UP000190140"/>
    </source>
</evidence>
<comment type="caution">
    <text evidence="8">The sequence shown here is derived from an EMBL/GenBank/DDBJ whole genome shotgun (WGS) entry which is preliminary data.</text>
</comment>
<gene>
    <name evidence="8" type="ORF">CLOTH_00760</name>
</gene>
<evidence type="ECO:0000256" key="3">
    <source>
        <dbReference type="ARBA" id="ARBA00022692"/>
    </source>
</evidence>
<keyword evidence="5 6" id="KW-0472">Membrane</keyword>
<protein>
    <submittedName>
        <fullName evidence="8">ABC-2 family transporter protein</fullName>
    </submittedName>
</protein>
<evidence type="ECO:0000256" key="6">
    <source>
        <dbReference type="SAM" id="Phobius"/>
    </source>
</evidence>
<evidence type="ECO:0000256" key="4">
    <source>
        <dbReference type="ARBA" id="ARBA00022989"/>
    </source>
</evidence>
<dbReference type="Proteomes" id="UP000190140">
    <property type="component" value="Unassembled WGS sequence"/>
</dbReference>
<keyword evidence="3 6" id="KW-0812">Transmembrane</keyword>
<feature type="transmembrane region" description="Helical" evidence="6">
    <location>
        <begin position="20"/>
        <end position="39"/>
    </location>
</feature>
<feature type="transmembrane region" description="Helical" evidence="6">
    <location>
        <begin position="401"/>
        <end position="423"/>
    </location>
</feature>
<evidence type="ECO:0000256" key="2">
    <source>
        <dbReference type="ARBA" id="ARBA00022475"/>
    </source>
</evidence>
<dbReference type="AlphaFoldDB" id="A0A1V4IA86"/>
<evidence type="ECO:0000256" key="5">
    <source>
        <dbReference type="ARBA" id="ARBA00023136"/>
    </source>
</evidence>
<feature type="domain" description="ABC-2 type transporter transmembrane" evidence="7">
    <location>
        <begin position="23"/>
        <end position="420"/>
    </location>
</feature>
<evidence type="ECO:0000256" key="1">
    <source>
        <dbReference type="ARBA" id="ARBA00004651"/>
    </source>
</evidence>
<name>A0A1V4IA86_9FIRM</name>
<sequence length="439" mass="49025">MGAIDIIIKDLKVLISDRKALGILILMPIILTTILSYALKGAFTNTPKSRVEIAIVKNYDRQEQINKLGNESINGDEIVKQLDVEKIFIDEFLGSEEIQKIIQYRVVDEKEGMNLLKNREISSVVILKEDFIYDMTINLLTTSTNKVKIDIVADPDKYISRQIVEQIINGFCDTMSSIIIGKNVLEKVMTEEGIQYQYIGNVIEEINKSILDTKVDINYTNTKGKDPITSSDYYSVAMATMFILFAAGYGSKMLLEEKDNITYQRMMISGISKWKVVVGKFIALFLIALGQISILIIYSTITLKVNWGNLYLVTIISLCSVFSIAGLGTMIAAITYRVGNYKMANAFESVIIQIMALLGGSFFPIDILPSFIQRFSILSLNGLALKSYLSVISGYGMKDIATNIITLIVIGIIFTCIAVYVLVIEGRGSYDEYTKVKTT</sequence>
<dbReference type="PANTHER" id="PTHR30294:SF29">
    <property type="entry name" value="MULTIDRUG ABC TRANSPORTER PERMEASE YBHS-RELATED"/>
    <property type="match status" value="1"/>
</dbReference>
<dbReference type="PANTHER" id="PTHR30294">
    <property type="entry name" value="MEMBRANE COMPONENT OF ABC TRANSPORTER YHHJ-RELATED"/>
    <property type="match status" value="1"/>
</dbReference>
<dbReference type="InterPro" id="IPR051449">
    <property type="entry name" value="ABC-2_transporter_component"/>
</dbReference>
<evidence type="ECO:0000259" key="7">
    <source>
        <dbReference type="Pfam" id="PF12698"/>
    </source>
</evidence>
<accession>A0A1V4IA86</accession>
<evidence type="ECO:0000313" key="8">
    <source>
        <dbReference type="EMBL" id="OPJ56794.1"/>
    </source>
</evidence>
<feature type="transmembrane region" description="Helical" evidence="6">
    <location>
        <begin position="310"/>
        <end position="334"/>
    </location>
</feature>
<feature type="transmembrane region" description="Helical" evidence="6">
    <location>
        <begin position="233"/>
        <end position="255"/>
    </location>
</feature>
<dbReference type="GO" id="GO:0140359">
    <property type="term" value="F:ABC-type transporter activity"/>
    <property type="evidence" value="ECO:0007669"/>
    <property type="project" value="InterPro"/>
</dbReference>
<feature type="transmembrane region" description="Helical" evidence="6">
    <location>
        <begin position="276"/>
        <end position="298"/>
    </location>
</feature>
<keyword evidence="4 6" id="KW-1133">Transmembrane helix</keyword>
<organism evidence="8 9">
    <name type="scientific">Alkalithermobacter paradoxus</name>
    <dbReference type="NCBI Taxonomy" id="29349"/>
    <lineage>
        <taxon>Bacteria</taxon>
        <taxon>Bacillati</taxon>
        <taxon>Bacillota</taxon>
        <taxon>Clostridia</taxon>
        <taxon>Peptostreptococcales</taxon>
        <taxon>Tepidibacteraceae</taxon>
        <taxon>Alkalithermobacter</taxon>
    </lineage>
</organism>
<keyword evidence="2" id="KW-1003">Cell membrane</keyword>
<reference evidence="8 9" key="1">
    <citation type="submission" date="2017-03" db="EMBL/GenBank/DDBJ databases">
        <title>Genome sequence of Clostridium thermoalcaliphilum DSM 7309.</title>
        <authorList>
            <person name="Poehlein A."/>
            <person name="Daniel R."/>
        </authorList>
    </citation>
    <scope>NUCLEOTIDE SEQUENCE [LARGE SCALE GENOMIC DNA]</scope>
    <source>
        <strain evidence="8 9">DSM 7309</strain>
    </source>
</reference>
<comment type="subcellular location">
    <subcellularLocation>
        <location evidence="1">Cell membrane</location>
        <topology evidence="1">Multi-pass membrane protein</topology>
    </subcellularLocation>
</comment>
<dbReference type="RefSeq" id="WP_158080424.1">
    <property type="nucleotide sequence ID" value="NZ_MZGW01000001.1"/>
</dbReference>